<feature type="transmembrane region" description="Helical" evidence="1">
    <location>
        <begin position="376"/>
        <end position="407"/>
    </location>
</feature>
<feature type="transmembrane region" description="Helical" evidence="1">
    <location>
        <begin position="15"/>
        <end position="32"/>
    </location>
</feature>
<name>A0ABU5ZJ09_9BACL</name>
<feature type="transmembrane region" description="Helical" evidence="1">
    <location>
        <begin position="495"/>
        <end position="517"/>
    </location>
</feature>
<proteinExistence type="predicted"/>
<dbReference type="InterPro" id="IPR043748">
    <property type="entry name" value="DUF5693"/>
</dbReference>
<feature type="transmembrane region" description="Helical" evidence="1">
    <location>
        <begin position="538"/>
        <end position="556"/>
    </location>
</feature>
<organism evidence="2 3">
    <name type="scientific">Ferviditalea candida</name>
    <dbReference type="NCBI Taxonomy" id="3108399"/>
    <lineage>
        <taxon>Bacteria</taxon>
        <taxon>Bacillati</taxon>
        <taxon>Bacillota</taxon>
        <taxon>Bacilli</taxon>
        <taxon>Bacillales</taxon>
        <taxon>Paenibacillaceae</taxon>
        <taxon>Ferviditalea</taxon>
    </lineage>
</organism>
<comment type="caution">
    <text evidence="2">The sequence shown here is derived from an EMBL/GenBank/DDBJ whole genome shotgun (WGS) entry which is preliminary data.</text>
</comment>
<feature type="transmembrane region" description="Helical" evidence="1">
    <location>
        <begin position="635"/>
        <end position="659"/>
    </location>
</feature>
<dbReference type="RefSeq" id="WP_371754612.1">
    <property type="nucleotide sequence ID" value="NZ_JAYJLD010000018.1"/>
</dbReference>
<dbReference type="Proteomes" id="UP001310386">
    <property type="component" value="Unassembled WGS sequence"/>
</dbReference>
<gene>
    <name evidence="2" type="ORF">VF724_12535</name>
</gene>
<evidence type="ECO:0000313" key="3">
    <source>
        <dbReference type="Proteomes" id="UP001310386"/>
    </source>
</evidence>
<protein>
    <submittedName>
        <fullName evidence="2">DUF5693 family protein</fullName>
    </submittedName>
</protein>
<dbReference type="Pfam" id="PF18949">
    <property type="entry name" value="DUF5693"/>
    <property type="match status" value="1"/>
</dbReference>
<reference evidence="2" key="1">
    <citation type="submission" date="2023-12" db="EMBL/GenBank/DDBJ databases">
        <title>Fervidustalea candida gen. nov., sp. nov., a novel member of the family Paenibacillaceae isolated from a geothermal area.</title>
        <authorList>
            <person name="Li W.-J."/>
            <person name="Jiao J.-Y."/>
            <person name="Chen Y."/>
        </authorList>
    </citation>
    <scope>NUCLEOTIDE SEQUENCE</scope>
    <source>
        <strain evidence="2">SYSU GA230002</strain>
    </source>
</reference>
<dbReference type="EMBL" id="JAYJLD010000018">
    <property type="protein sequence ID" value="MEB3102489.1"/>
    <property type="molecule type" value="Genomic_DNA"/>
</dbReference>
<keyword evidence="1" id="KW-0472">Membrane</keyword>
<keyword evidence="3" id="KW-1185">Reference proteome</keyword>
<accession>A0ABU5ZJ09</accession>
<feature type="transmembrane region" description="Helical" evidence="1">
    <location>
        <begin position="589"/>
        <end position="604"/>
    </location>
</feature>
<evidence type="ECO:0000256" key="1">
    <source>
        <dbReference type="SAM" id="Phobius"/>
    </source>
</evidence>
<keyword evidence="1" id="KW-0812">Transmembrane</keyword>
<feature type="transmembrane region" description="Helical" evidence="1">
    <location>
        <begin position="419"/>
        <end position="441"/>
    </location>
</feature>
<sequence>MLHIYGKWNRTASKFLWWLVVIGILASLPSAYSRIQMEGSSNTVEIVFDYSDLLKISRTQANPLSYMKEQLDLMKAAGITSMSVYESTLDELSLGGRLNVLSSKEAALLNGAVPDPNANDTYVVFADEAAARMLKPVIVSGFAMYGAEVRSWSLHGQQGLVIPMPLEEAAMKPLDPDPYTLQMLKDSGFQIVFRLSDNRPFDADRLETLLVQLKQYGVRSILFAGDQVTGFADDQKRHTLTAMAEVMNDLGMNVVVIEPLSLKVPQQGIEKLAYLTHYRAVRLHSLLENQSDLDPQTLSDRFVLAVKDRNIRMIYLNASVHKVAEKAVMTNTLHNLYKSLHGPDGAVQRLQAAGYSLGPAEPFHVARPAWFKLLKLVTVIGGVGLIALGISAFAPDLLLGVFLIGLVGSAGLYKLSPSLLVQALALGTGIFASTLAVVMAVQSLRRQTGALPGGSRTIGRSILLFIKASFISLIGVAYTVGLLNNITYSLQLELYRGVSLLHLLPIFLAGVYVLFFAEKSSFPETVRSIRKLLLTNINLLWVVAAGIAGVVLLYYLSRTGNTGNASDVERSFRGALENAMGVRPRTKEFLLAHPIFILGAYLAYQKYRHAAYLFVIGVIGQLSIIDTSAHIHTPLIITLIRIGYGMFFGILVSLLYIAVWHLGIRLWNKWSPIFKE</sequence>
<feature type="transmembrane region" description="Helical" evidence="1">
    <location>
        <begin position="462"/>
        <end position="483"/>
    </location>
</feature>
<keyword evidence="1" id="KW-1133">Transmembrane helix</keyword>
<feature type="transmembrane region" description="Helical" evidence="1">
    <location>
        <begin position="611"/>
        <end position="629"/>
    </location>
</feature>
<evidence type="ECO:0000313" key="2">
    <source>
        <dbReference type="EMBL" id="MEB3102489.1"/>
    </source>
</evidence>